<proteinExistence type="predicted"/>
<dbReference type="EMBL" id="LSSM01005240">
    <property type="protein sequence ID" value="OMJ13084.1"/>
    <property type="molecule type" value="Genomic_DNA"/>
</dbReference>
<reference evidence="2" key="1">
    <citation type="submission" date="2017-01" db="EMBL/GenBank/DDBJ databases">
        <authorList>
            <person name="Wang Y."/>
            <person name="White M."/>
            <person name="Kvist S."/>
            <person name="Moncalvo J.-M."/>
        </authorList>
    </citation>
    <scope>NUCLEOTIDE SEQUENCE [LARGE SCALE GENOMIC DNA]</scope>
    <source>
        <strain evidence="2">ID-206-W2</strain>
    </source>
</reference>
<name>A0A1R1XEN3_9FUNG</name>
<keyword evidence="2" id="KW-1185">Reference proteome</keyword>
<dbReference type="Proteomes" id="UP000187429">
    <property type="component" value="Unassembled WGS sequence"/>
</dbReference>
<gene>
    <name evidence="1" type="ORF">AYI69_g9145</name>
</gene>
<evidence type="ECO:0000313" key="2">
    <source>
        <dbReference type="Proteomes" id="UP000187429"/>
    </source>
</evidence>
<dbReference type="AlphaFoldDB" id="A0A1R1XEN3"/>
<organism evidence="1 2">
    <name type="scientific">Smittium culicis</name>
    <dbReference type="NCBI Taxonomy" id="133412"/>
    <lineage>
        <taxon>Eukaryota</taxon>
        <taxon>Fungi</taxon>
        <taxon>Fungi incertae sedis</taxon>
        <taxon>Zoopagomycota</taxon>
        <taxon>Kickxellomycotina</taxon>
        <taxon>Harpellomycetes</taxon>
        <taxon>Harpellales</taxon>
        <taxon>Legeriomycetaceae</taxon>
        <taxon>Smittium</taxon>
    </lineage>
</organism>
<evidence type="ECO:0000313" key="1">
    <source>
        <dbReference type="EMBL" id="OMJ13084.1"/>
    </source>
</evidence>
<protein>
    <recommendedName>
        <fullName evidence="3">Ankyrin repeat protein</fullName>
    </recommendedName>
</protein>
<comment type="caution">
    <text evidence="1">The sequence shown here is derived from an EMBL/GenBank/DDBJ whole genome shotgun (WGS) entry which is preliminary data.</text>
</comment>
<evidence type="ECO:0008006" key="3">
    <source>
        <dbReference type="Google" id="ProtNLM"/>
    </source>
</evidence>
<accession>A0A1R1XEN3</accession>
<sequence>MELASEEAIKSGYKTGFIHFIKLIVKSGICYHKKFADPLIYALEKHHYKVAQYLIDNDSVVSSDAFTTAKRILAEGSSKMQMLLYKNRLKFNYGVQESLLDSIKSK</sequence>